<dbReference type="Proteomes" id="UP000004995">
    <property type="component" value="Unassembled WGS sequence"/>
</dbReference>
<protein>
    <submittedName>
        <fullName evidence="1">Uncharacterized protein</fullName>
    </submittedName>
</protein>
<sequence>MTLMETAAVDCVAKNLRLYLHQAIYPSQLARHQQCPACLGDLRGE</sequence>
<dbReference type="EMBL" id="AGNK02001577">
    <property type="status" value="NOT_ANNOTATED_CDS"/>
    <property type="molecule type" value="Genomic_DNA"/>
</dbReference>
<name>K3ZG06_SETIT</name>
<dbReference type="AlphaFoldDB" id="K3ZG06"/>
<dbReference type="Gramene" id="KQL14488">
    <property type="protein sequence ID" value="KQL14488"/>
    <property type="gene ID" value="SETIT_025508mg"/>
</dbReference>
<reference evidence="1" key="2">
    <citation type="submission" date="2018-08" db="UniProtKB">
        <authorList>
            <consortium name="EnsemblPlants"/>
        </authorList>
    </citation>
    <scope>IDENTIFICATION</scope>
    <source>
        <strain evidence="1">Yugu1</strain>
    </source>
</reference>
<evidence type="ECO:0000313" key="2">
    <source>
        <dbReference type="Proteomes" id="UP000004995"/>
    </source>
</evidence>
<dbReference type="HOGENOM" id="CLU_3208536_0_0_1"/>
<keyword evidence="2" id="KW-1185">Reference proteome</keyword>
<evidence type="ECO:0000313" key="1">
    <source>
        <dbReference type="EnsemblPlants" id="KQL14488"/>
    </source>
</evidence>
<dbReference type="InParanoid" id="K3ZG06"/>
<reference evidence="2" key="1">
    <citation type="journal article" date="2012" name="Nat. Biotechnol.">
        <title>Reference genome sequence of the model plant Setaria.</title>
        <authorList>
            <person name="Bennetzen J.L."/>
            <person name="Schmutz J."/>
            <person name="Wang H."/>
            <person name="Percifield R."/>
            <person name="Hawkins J."/>
            <person name="Pontaroli A.C."/>
            <person name="Estep M."/>
            <person name="Feng L."/>
            <person name="Vaughn J.N."/>
            <person name="Grimwood J."/>
            <person name="Jenkins J."/>
            <person name="Barry K."/>
            <person name="Lindquist E."/>
            <person name="Hellsten U."/>
            <person name="Deshpande S."/>
            <person name="Wang X."/>
            <person name="Wu X."/>
            <person name="Mitros T."/>
            <person name="Triplett J."/>
            <person name="Yang X."/>
            <person name="Ye C.Y."/>
            <person name="Mauro-Herrera M."/>
            <person name="Wang L."/>
            <person name="Li P."/>
            <person name="Sharma M."/>
            <person name="Sharma R."/>
            <person name="Ronald P.C."/>
            <person name="Panaud O."/>
            <person name="Kellogg E.A."/>
            <person name="Brutnell T.P."/>
            <person name="Doust A.N."/>
            <person name="Tuskan G.A."/>
            <person name="Rokhsar D."/>
            <person name="Devos K.M."/>
        </authorList>
    </citation>
    <scope>NUCLEOTIDE SEQUENCE [LARGE SCALE GENOMIC DNA]</scope>
    <source>
        <strain evidence="2">cv. Yugu1</strain>
    </source>
</reference>
<dbReference type="EnsemblPlants" id="KQL14488">
    <property type="protein sequence ID" value="KQL14488"/>
    <property type="gene ID" value="SETIT_025508mg"/>
</dbReference>
<accession>K3ZG06</accession>
<organism evidence="1 2">
    <name type="scientific">Setaria italica</name>
    <name type="common">Foxtail millet</name>
    <name type="synonym">Panicum italicum</name>
    <dbReference type="NCBI Taxonomy" id="4555"/>
    <lineage>
        <taxon>Eukaryota</taxon>
        <taxon>Viridiplantae</taxon>
        <taxon>Streptophyta</taxon>
        <taxon>Embryophyta</taxon>
        <taxon>Tracheophyta</taxon>
        <taxon>Spermatophyta</taxon>
        <taxon>Magnoliopsida</taxon>
        <taxon>Liliopsida</taxon>
        <taxon>Poales</taxon>
        <taxon>Poaceae</taxon>
        <taxon>PACMAD clade</taxon>
        <taxon>Panicoideae</taxon>
        <taxon>Panicodae</taxon>
        <taxon>Paniceae</taxon>
        <taxon>Cenchrinae</taxon>
        <taxon>Setaria</taxon>
    </lineage>
</organism>
<proteinExistence type="predicted"/>